<evidence type="ECO:0000259" key="2">
    <source>
        <dbReference type="Pfam" id="PF00535"/>
    </source>
</evidence>
<dbReference type="InterPro" id="IPR001173">
    <property type="entry name" value="Glyco_trans_2-like"/>
</dbReference>
<dbReference type="InterPro" id="IPR036390">
    <property type="entry name" value="WH_DNA-bd_sf"/>
</dbReference>
<gene>
    <name evidence="3" type="ORF">PSSU_1258</name>
</gene>
<accession>A0A261ERF7</accession>
<dbReference type="OrthoDB" id="3226099at2"/>
<dbReference type="CDD" id="cd00761">
    <property type="entry name" value="Glyco_tranf_GTA_type"/>
    <property type="match status" value="1"/>
</dbReference>
<dbReference type="Proteomes" id="UP000216454">
    <property type="component" value="Unassembled WGS sequence"/>
</dbReference>
<evidence type="ECO:0000313" key="4">
    <source>
        <dbReference type="Proteomes" id="UP000216454"/>
    </source>
</evidence>
<dbReference type="SUPFAM" id="SSF46785">
    <property type="entry name" value="Winged helix' DNA-binding domain"/>
    <property type="match status" value="1"/>
</dbReference>
<keyword evidence="4" id="KW-1185">Reference proteome</keyword>
<dbReference type="Pfam" id="PF00535">
    <property type="entry name" value="Glycos_transf_2"/>
    <property type="match status" value="1"/>
</dbReference>
<evidence type="ECO:0000313" key="3">
    <source>
        <dbReference type="EMBL" id="OZG49434.1"/>
    </source>
</evidence>
<dbReference type="PANTHER" id="PTHR22916:SF3">
    <property type="entry name" value="UDP-GLCNAC:BETAGAL BETA-1,3-N-ACETYLGLUCOSAMINYLTRANSFERASE-LIKE PROTEIN 1"/>
    <property type="match status" value="1"/>
</dbReference>
<dbReference type="Gene3D" id="1.10.10.10">
    <property type="entry name" value="Winged helix-like DNA-binding domain superfamily/Winged helix DNA-binding domain"/>
    <property type="match status" value="1"/>
</dbReference>
<dbReference type="RefSeq" id="WP_157847185.1">
    <property type="nucleotide sequence ID" value="NZ_MWWQ01000014.1"/>
</dbReference>
<evidence type="ECO:0000256" key="1">
    <source>
        <dbReference type="SAM" id="MobiDB-lite"/>
    </source>
</evidence>
<feature type="domain" description="Glycosyltransferase 2-like" evidence="2">
    <location>
        <begin position="7"/>
        <end position="174"/>
    </location>
</feature>
<dbReference type="EMBL" id="MWWQ01000014">
    <property type="protein sequence ID" value="OZG49434.1"/>
    <property type="molecule type" value="Genomic_DNA"/>
</dbReference>
<feature type="region of interest" description="Disordered" evidence="1">
    <location>
        <begin position="512"/>
        <end position="597"/>
    </location>
</feature>
<dbReference type="PANTHER" id="PTHR22916">
    <property type="entry name" value="GLYCOSYLTRANSFERASE"/>
    <property type="match status" value="1"/>
</dbReference>
<dbReference type="Gene3D" id="3.90.550.10">
    <property type="entry name" value="Spore Coat Polysaccharide Biosynthesis Protein SpsA, Chain A"/>
    <property type="match status" value="1"/>
</dbReference>
<proteinExistence type="predicted"/>
<organism evidence="3 4">
    <name type="scientific">Pseudoscardovia suis</name>
    <dbReference type="NCBI Taxonomy" id="987063"/>
    <lineage>
        <taxon>Bacteria</taxon>
        <taxon>Bacillati</taxon>
        <taxon>Actinomycetota</taxon>
        <taxon>Actinomycetes</taxon>
        <taxon>Bifidobacteriales</taxon>
        <taxon>Bifidobacteriaceae</taxon>
        <taxon>Pseudoscardovia</taxon>
    </lineage>
</organism>
<dbReference type="SUPFAM" id="SSF53448">
    <property type="entry name" value="Nucleotide-diphospho-sugar transferases"/>
    <property type="match status" value="1"/>
</dbReference>
<name>A0A261ERF7_9BIFI</name>
<dbReference type="InterPro" id="IPR029044">
    <property type="entry name" value="Nucleotide-diphossugar_trans"/>
</dbReference>
<feature type="compositionally biased region" description="Basic and acidic residues" evidence="1">
    <location>
        <begin position="542"/>
        <end position="560"/>
    </location>
</feature>
<dbReference type="InterPro" id="IPR036388">
    <property type="entry name" value="WH-like_DNA-bd_sf"/>
</dbReference>
<dbReference type="GO" id="GO:0016758">
    <property type="term" value="F:hexosyltransferase activity"/>
    <property type="evidence" value="ECO:0007669"/>
    <property type="project" value="UniProtKB-ARBA"/>
</dbReference>
<sequence length="597" mass="65721">MHQPTVSIIVPVYNAEKGIRRCVDSILGQEFTDFELLLVDDGSTDDSPAILDAYAAADQRVTVIHKPNSGVSATRNLALGKAKGTYIQFLDADDWITEDATKLLVRSALENNADMVIADFYRVVGDDVARKGQIGGDATSLSRQEYADLMMKDPADFYYGVIWNKLYRASIIRDHGVRMDETLNWCEDFIFNLEYVLHVRTVAVLRSPIYYYVKTEGSLVSHTDLTDVVRMKRTVLGYYRDFYRSVFDEDEYKRRRTDIYRYLVSFATDDSAIGGMPGTTKLGRERVPGYVPAGAQPNPFLGVYWAQRVLDRYLDRVAEQNDLTLKQARIMAYLRYCPGVVDMAALADFLQQTRATTMVDLQRLNMSGLIDLQWRDGGFEASFCVPRGEQVAAGIDHVAADFESMLAPVLGAAGGAGGDGARVAAERGGAGARRADATDGAQYSSAQDARAAAERLLNDGFAALAQALNKSSTMQLAKQTAVAKEAANLKAQKATHSGDSYAGDSHSDGSRLAGMYLGDSHPGDVRLSDLYPGDNSHPGNSHSDDTSSKEPDRESHTAPRRERHVHKSLKQAAEEALEEACEEAAREVGEQREMNEQ</sequence>
<reference evidence="3 4" key="1">
    <citation type="journal article" date="2017" name="BMC Genomics">
        <title>Comparative genomic and phylogenomic analyses of the Bifidobacteriaceae family.</title>
        <authorList>
            <person name="Lugli G.A."/>
            <person name="Milani C."/>
            <person name="Turroni F."/>
            <person name="Duranti S."/>
            <person name="Mancabelli L."/>
            <person name="Mangifesta M."/>
            <person name="Ferrario C."/>
            <person name="Modesto M."/>
            <person name="Mattarelli P."/>
            <person name="Jiri K."/>
            <person name="van Sinderen D."/>
            <person name="Ventura M."/>
        </authorList>
    </citation>
    <scope>NUCLEOTIDE SEQUENCE [LARGE SCALE GENOMIC DNA]</scope>
    <source>
        <strain evidence="3 4">DSM 24744</strain>
    </source>
</reference>
<protein>
    <submittedName>
        <fullName evidence="3">Glycosyl transferase, group 2 family</fullName>
    </submittedName>
</protein>
<comment type="caution">
    <text evidence="3">The sequence shown here is derived from an EMBL/GenBank/DDBJ whole genome shotgun (WGS) entry which is preliminary data.</text>
</comment>
<feature type="compositionally biased region" description="Basic and acidic residues" evidence="1">
    <location>
        <begin position="583"/>
        <end position="597"/>
    </location>
</feature>
<dbReference type="AlphaFoldDB" id="A0A261ERF7"/>
<keyword evidence="3" id="KW-0808">Transferase</keyword>